<feature type="transmembrane region" description="Helical" evidence="7">
    <location>
        <begin position="63"/>
        <end position="85"/>
    </location>
</feature>
<evidence type="ECO:0000259" key="8">
    <source>
        <dbReference type="Pfam" id="PF04039"/>
    </source>
</evidence>
<dbReference type="Proteomes" id="UP000278398">
    <property type="component" value="Unassembled WGS sequence"/>
</dbReference>
<protein>
    <submittedName>
        <fullName evidence="9">Na(+)/H(+) antiporter subunit B</fullName>
    </submittedName>
</protein>
<evidence type="ECO:0000256" key="2">
    <source>
        <dbReference type="ARBA" id="ARBA00009425"/>
    </source>
</evidence>
<name>A0A429YYC2_9HYPH</name>
<keyword evidence="10" id="KW-1185">Reference proteome</keyword>
<dbReference type="RefSeq" id="WP_126699923.1">
    <property type="nucleotide sequence ID" value="NZ_RWKW01000035.1"/>
</dbReference>
<organism evidence="9 10">
    <name type="scientific">Aquibium carbonis</name>
    <dbReference type="NCBI Taxonomy" id="2495581"/>
    <lineage>
        <taxon>Bacteria</taxon>
        <taxon>Pseudomonadati</taxon>
        <taxon>Pseudomonadota</taxon>
        <taxon>Alphaproteobacteria</taxon>
        <taxon>Hyphomicrobiales</taxon>
        <taxon>Phyllobacteriaceae</taxon>
        <taxon>Aquibium</taxon>
    </lineage>
</organism>
<keyword evidence="4 7" id="KW-0812">Transmembrane</keyword>
<evidence type="ECO:0000256" key="1">
    <source>
        <dbReference type="ARBA" id="ARBA00004651"/>
    </source>
</evidence>
<comment type="similarity">
    <text evidence="2">Belongs to the CPA3 antiporters (TC 2.A.63) subunit B family.</text>
</comment>
<dbReference type="PANTHER" id="PTHR33932:SF4">
    <property type="entry name" value="NA(+)_H(+) ANTIPORTER SUBUNIT B"/>
    <property type="match status" value="1"/>
</dbReference>
<dbReference type="PANTHER" id="PTHR33932">
    <property type="entry name" value="NA(+)/H(+) ANTIPORTER SUBUNIT B"/>
    <property type="match status" value="1"/>
</dbReference>
<keyword evidence="6 7" id="KW-0472">Membrane</keyword>
<dbReference type="Pfam" id="PF04039">
    <property type="entry name" value="MnhB"/>
    <property type="match status" value="1"/>
</dbReference>
<dbReference type="GO" id="GO:0005886">
    <property type="term" value="C:plasma membrane"/>
    <property type="evidence" value="ECO:0007669"/>
    <property type="project" value="UniProtKB-SubCell"/>
</dbReference>
<sequence length="134" mass="14384">MQIIFPTMSRLFFILMIGVSLYMLFRGHNEPGGGFIGGLIAALGFALLAMAHDVGAARRALMVHPVALMGGGLLLSFVSGLPGLLSDQSFLTHWWLEIGSLHLGTATTFDIGVYCVVIGGVLCLVFRLYEGIEQ</sequence>
<feature type="transmembrane region" description="Helical" evidence="7">
    <location>
        <begin position="31"/>
        <end position="51"/>
    </location>
</feature>
<dbReference type="InterPro" id="IPR007182">
    <property type="entry name" value="MnhB"/>
</dbReference>
<evidence type="ECO:0000256" key="4">
    <source>
        <dbReference type="ARBA" id="ARBA00022692"/>
    </source>
</evidence>
<gene>
    <name evidence="9" type="ORF">EJC49_10735</name>
</gene>
<feature type="domain" description="Na+/H+ antiporter MnhB subunit-related protein" evidence="8">
    <location>
        <begin position="5"/>
        <end position="122"/>
    </location>
</feature>
<comment type="caution">
    <text evidence="9">The sequence shown here is derived from an EMBL/GenBank/DDBJ whole genome shotgun (WGS) entry which is preliminary data.</text>
</comment>
<evidence type="ECO:0000256" key="3">
    <source>
        <dbReference type="ARBA" id="ARBA00022475"/>
    </source>
</evidence>
<comment type="subcellular location">
    <subcellularLocation>
        <location evidence="1">Cell membrane</location>
        <topology evidence="1">Multi-pass membrane protein</topology>
    </subcellularLocation>
</comment>
<reference evidence="9 10" key="1">
    <citation type="submission" date="2018-12" db="EMBL/GenBank/DDBJ databases">
        <title>Mesorhizobium carbonis sp. nov., isolated from coal mine water.</title>
        <authorList>
            <person name="Xin W."/>
            <person name="Xu Z."/>
            <person name="Xiang F."/>
            <person name="Zhang J."/>
            <person name="Xi L."/>
            <person name="Liu J."/>
        </authorList>
    </citation>
    <scope>NUCLEOTIDE SEQUENCE [LARGE SCALE GENOMIC DNA]</scope>
    <source>
        <strain evidence="9 10">B2.3</strain>
    </source>
</reference>
<dbReference type="AlphaFoldDB" id="A0A429YYC2"/>
<keyword evidence="5 7" id="KW-1133">Transmembrane helix</keyword>
<dbReference type="OrthoDB" id="9798859at2"/>
<evidence type="ECO:0000256" key="6">
    <source>
        <dbReference type="ARBA" id="ARBA00023136"/>
    </source>
</evidence>
<keyword evidence="3" id="KW-1003">Cell membrane</keyword>
<dbReference type="InterPro" id="IPR050622">
    <property type="entry name" value="CPA3_antiporter_subunitB"/>
</dbReference>
<evidence type="ECO:0000313" key="10">
    <source>
        <dbReference type="Proteomes" id="UP000278398"/>
    </source>
</evidence>
<evidence type="ECO:0000256" key="5">
    <source>
        <dbReference type="ARBA" id="ARBA00022989"/>
    </source>
</evidence>
<feature type="transmembrane region" description="Helical" evidence="7">
    <location>
        <begin position="111"/>
        <end position="129"/>
    </location>
</feature>
<proteinExistence type="inferred from homology"/>
<feature type="transmembrane region" description="Helical" evidence="7">
    <location>
        <begin position="7"/>
        <end position="25"/>
    </location>
</feature>
<evidence type="ECO:0000256" key="7">
    <source>
        <dbReference type="SAM" id="Phobius"/>
    </source>
</evidence>
<evidence type="ECO:0000313" key="9">
    <source>
        <dbReference type="EMBL" id="RST86452.1"/>
    </source>
</evidence>
<dbReference type="EMBL" id="RWKW01000035">
    <property type="protein sequence ID" value="RST86452.1"/>
    <property type="molecule type" value="Genomic_DNA"/>
</dbReference>
<accession>A0A429YYC2</accession>